<dbReference type="OrthoDB" id="5960693at2759"/>
<dbReference type="Gene3D" id="1.25.40.10">
    <property type="entry name" value="Tetratricopeptide repeat domain"/>
    <property type="match status" value="1"/>
</dbReference>
<keyword evidence="4" id="KW-1185">Reference proteome</keyword>
<dbReference type="Pfam" id="PF13424">
    <property type="entry name" value="TPR_12"/>
    <property type="match status" value="1"/>
</dbReference>
<dbReference type="InterPro" id="IPR011990">
    <property type="entry name" value="TPR-like_helical_dom_sf"/>
</dbReference>
<dbReference type="InterPro" id="IPR041249">
    <property type="entry name" value="HEPN_DZIP3"/>
</dbReference>
<dbReference type="PRINTS" id="PR00364">
    <property type="entry name" value="DISEASERSIST"/>
</dbReference>
<dbReference type="Pfam" id="PF13401">
    <property type="entry name" value="AAA_22"/>
    <property type="match status" value="1"/>
</dbReference>
<dbReference type="GO" id="GO:0043531">
    <property type="term" value="F:ADP binding"/>
    <property type="evidence" value="ECO:0007669"/>
    <property type="project" value="InterPro"/>
</dbReference>
<evidence type="ECO:0000313" key="3">
    <source>
        <dbReference type="EMBL" id="KAJ7326579.1"/>
    </source>
</evidence>
<sequence>MAAAAVAASSAASSSGSSGSSVYADVSEEKTNGTRLARLLVDGGTHVLRKFLHSIHPSATLQHVLNNNFAKLQRMKLKRVIFDAQWEKLFPSSGDPPDSKTFDITLLHLLLRAICHLVQPVTGWNNMPADTDDSREANIVRIKCFRNELCHSISTGIPNGEFEDKWNKLSHSLEALGLDQLEINRLKTETIDHNTERRVDEELRKWKLDFEPRVQTLEQELQQLKLHIPCVSEHDATRAELPNCLPDEVPDVFGRSQEIQQAIEAVQSGTVSIVVITGGPGFGKTTVANKVAHELAKPEYCRSVLCCSLMSKAILKDIATSMILTCSKSHSQPPENPQHWLLHWSKQQLDKVTFVLDNADDVLESGSRDQFVKMLREMRALSRQNLTFVITTRRIINAPSSDFTIRNIRLTCLSSDEASNLLLSKVHSEETRQKLSQTTKMVSLCGCVPLALCIVGSLLSDYKEDRLIRSLEKEPLDVLQDDEISVEKAIKTSFDLLSQTEQEALAIMSVFPGSFDSDAAEAVIAAGIDTEAQPIVRILRSLKNRSLLEQPSSCRYQIHQLIQAFAKKMGQTETSRQVLLQGEIVACSHFISRLADNANMYWSKDKCKESIEAFNEDRHNFEYFLPVYVHAMEKRNVDLLQTSTRRFLDDFPQKCMYLEMCLLPSFYILILEGLLKNFDRESQPVHTVDLLCLLGHEKRKEAMVLFRHCLGEHFMTALGHKAIADFYFVHGNATADLDTSFAHYGEALAMMEKLGVGDHKESILTLKNYGLCHKSQGNYQEAINFLAKAKLVAEIELEDVHKWKVMIETQLALLYLNVGRVEEAKLFMKKGLEMCHRLGQSIDQLRLANRADIKRFLNLYPEITEDVHVFL</sequence>
<dbReference type="CDD" id="cd00009">
    <property type="entry name" value="AAA"/>
    <property type="match status" value="1"/>
</dbReference>
<dbReference type="Proteomes" id="UP001163046">
    <property type="component" value="Unassembled WGS sequence"/>
</dbReference>
<organism evidence="3 4">
    <name type="scientific">Desmophyllum pertusum</name>
    <dbReference type="NCBI Taxonomy" id="174260"/>
    <lineage>
        <taxon>Eukaryota</taxon>
        <taxon>Metazoa</taxon>
        <taxon>Cnidaria</taxon>
        <taxon>Anthozoa</taxon>
        <taxon>Hexacorallia</taxon>
        <taxon>Scleractinia</taxon>
        <taxon>Caryophylliina</taxon>
        <taxon>Caryophylliidae</taxon>
        <taxon>Desmophyllum</taxon>
    </lineage>
</organism>
<evidence type="ECO:0000259" key="2">
    <source>
        <dbReference type="Pfam" id="PF18738"/>
    </source>
</evidence>
<comment type="caution">
    <text evidence="3">The sequence shown here is derived from an EMBL/GenBank/DDBJ whole genome shotgun (WGS) entry which is preliminary data.</text>
</comment>
<reference evidence="3" key="1">
    <citation type="submission" date="2023-01" db="EMBL/GenBank/DDBJ databases">
        <title>Genome assembly of the deep-sea coral Lophelia pertusa.</title>
        <authorList>
            <person name="Herrera S."/>
            <person name="Cordes E."/>
        </authorList>
    </citation>
    <scope>NUCLEOTIDE SEQUENCE</scope>
    <source>
        <strain evidence="3">USNM1676648</strain>
        <tissue evidence="3">Polyp</tissue>
    </source>
</reference>
<dbReference type="Pfam" id="PF18738">
    <property type="entry name" value="HEPN_DZIP3"/>
    <property type="match status" value="1"/>
</dbReference>
<accession>A0A9X0CD33</accession>
<evidence type="ECO:0000313" key="4">
    <source>
        <dbReference type="Proteomes" id="UP001163046"/>
    </source>
</evidence>
<feature type="domain" description="ORC1/DEAH AAA+ ATPase" evidence="1">
    <location>
        <begin position="272"/>
        <end position="389"/>
    </location>
</feature>
<dbReference type="InterPro" id="IPR042197">
    <property type="entry name" value="Apaf_helical"/>
</dbReference>
<dbReference type="PANTHER" id="PTHR47691">
    <property type="entry name" value="REGULATOR-RELATED"/>
    <property type="match status" value="1"/>
</dbReference>
<evidence type="ECO:0000259" key="1">
    <source>
        <dbReference type="Pfam" id="PF13401"/>
    </source>
</evidence>
<gene>
    <name evidence="3" type="ORF">OS493_027533</name>
</gene>
<dbReference type="InterPro" id="IPR049945">
    <property type="entry name" value="AAA_22"/>
</dbReference>
<dbReference type="SUPFAM" id="SSF48452">
    <property type="entry name" value="TPR-like"/>
    <property type="match status" value="1"/>
</dbReference>
<feature type="domain" description="DZIP3-like HEPN" evidence="2">
    <location>
        <begin position="59"/>
        <end position="198"/>
    </location>
</feature>
<dbReference type="Gene3D" id="3.40.50.300">
    <property type="entry name" value="P-loop containing nucleotide triphosphate hydrolases"/>
    <property type="match status" value="1"/>
</dbReference>
<name>A0A9X0CD33_9CNID</name>
<proteinExistence type="predicted"/>
<dbReference type="PANTHER" id="PTHR47691:SF3">
    <property type="entry name" value="HTH-TYPE TRANSCRIPTIONAL REGULATOR RV0890C-RELATED"/>
    <property type="match status" value="1"/>
</dbReference>
<protein>
    <recommendedName>
        <fullName evidence="5">E3 ubiquitin-protein ligase DZIP3</fullName>
    </recommendedName>
</protein>
<dbReference type="EMBL" id="MU827802">
    <property type="protein sequence ID" value="KAJ7326579.1"/>
    <property type="molecule type" value="Genomic_DNA"/>
</dbReference>
<dbReference type="SUPFAM" id="SSF52540">
    <property type="entry name" value="P-loop containing nucleoside triphosphate hydrolases"/>
    <property type="match status" value="1"/>
</dbReference>
<evidence type="ECO:0008006" key="5">
    <source>
        <dbReference type="Google" id="ProtNLM"/>
    </source>
</evidence>
<dbReference type="Gene3D" id="1.10.8.430">
    <property type="entry name" value="Helical domain of apoptotic protease-activating factors"/>
    <property type="match status" value="1"/>
</dbReference>
<dbReference type="InterPro" id="IPR027417">
    <property type="entry name" value="P-loop_NTPase"/>
</dbReference>
<dbReference type="AlphaFoldDB" id="A0A9X0CD33"/>